<dbReference type="Proteomes" id="UP000178603">
    <property type="component" value="Unassembled WGS sequence"/>
</dbReference>
<reference evidence="1 2" key="1">
    <citation type="journal article" date="2016" name="Nat. Commun.">
        <title>Thousands of microbial genomes shed light on interconnected biogeochemical processes in an aquifer system.</title>
        <authorList>
            <person name="Anantharaman K."/>
            <person name="Brown C.T."/>
            <person name="Hug L.A."/>
            <person name="Sharon I."/>
            <person name="Castelle C.J."/>
            <person name="Probst A.J."/>
            <person name="Thomas B.C."/>
            <person name="Singh A."/>
            <person name="Wilkins M.J."/>
            <person name="Karaoz U."/>
            <person name="Brodie E.L."/>
            <person name="Williams K.H."/>
            <person name="Hubbard S.S."/>
            <person name="Banfield J.F."/>
        </authorList>
    </citation>
    <scope>NUCLEOTIDE SEQUENCE [LARGE SCALE GENOMIC DNA]</scope>
</reference>
<proteinExistence type="predicted"/>
<dbReference type="EMBL" id="MGGW01000005">
    <property type="protein sequence ID" value="OGM55062.1"/>
    <property type="molecule type" value="Genomic_DNA"/>
</dbReference>
<gene>
    <name evidence="1" type="ORF">A3E44_04035</name>
</gene>
<name>A0A1F8ATJ4_9BACT</name>
<comment type="caution">
    <text evidence="1">The sequence shown here is derived from an EMBL/GenBank/DDBJ whole genome shotgun (WGS) entry which is preliminary data.</text>
</comment>
<sequence>MGMYNIIDIKRNCPNCGAKVEWQSKDLIVDGIYSVVNALKTYILNKRMSGEVHTYCSKCSTWTEAKVVKGKLRKLTVGKSED</sequence>
<accession>A0A1F8ATJ4</accession>
<protein>
    <submittedName>
        <fullName evidence="1">Uncharacterized protein</fullName>
    </submittedName>
</protein>
<organism evidence="1 2">
    <name type="scientific">Candidatus Woesebacteria bacterium RIFCSPHIGHO2_12_FULL_41_24</name>
    <dbReference type="NCBI Taxonomy" id="1802510"/>
    <lineage>
        <taxon>Bacteria</taxon>
        <taxon>Candidatus Woeseibacteriota</taxon>
    </lineage>
</organism>
<evidence type="ECO:0000313" key="2">
    <source>
        <dbReference type="Proteomes" id="UP000178603"/>
    </source>
</evidence>
<dbReference type="AlphaFoldDB" id="A0A1F8ATJ4"/>
<evidence type="ECO:0000313" key="1">
    <source>
        <dbReference type="EMBL" id="OGM55062.1"/>
    </source>
</evidence>